<reference evidence="6" key="1">
    <citation type="journal article" date="2015" name="Genome Announc.">
        <title>Draft Genome Sequence of an Anaerobic Ammonium-Oxidizing Bacterium, "Candidatus Brocadia sinica".</title>
        <authorList>
            <person name="Oshiki M."/>
            <person name="Shinyako-Hata K."/>
            <person name="Satoh H."/>
            <person name="Okabe S."/>
        </authorList>
    </citation>
    <scope>NUCLEOTIDE SEQUENCE [LARGE SCALE GENOMIC DNA]</scope>
    <source>
        <strain evidence="6">JPN1</strain>
    </source>
</reference>
<evidence type="ECO:0000313" key="6">
    <source>
        <dbReference type="Proteomes" id="UP000032309"/>
    </source>
</evidence>
<dbReference type="EC" id="7.3.2.7" evidence="3"/>
<sequence>MKEVRGDGELLQNLMVWEIDARASFQKFMERHSNTIKKIMERGTFLDNTDISALLSASLPGIDELMGMVELVDLLESDAYDIVILDTAPTGHTIKFLQMPHLIKKWSRLLDLMMEKHRYMSKLYTRYYRADDTDAFIKAFSNSIERVERVLRNKSCEFVPVMLPETLCVKETRRFLATLREYKIPVKNIIVNRIYPVSNCSFCKEQYLLQRKCVDEMKRYFDGYNFLMIPLYTDEIHGKESLLMFAQAMTDTIPQNHGMVSSIPVSSPYRMGKLMTGEIGDSKSPPFSVFPLLPAIDETLHVQKRESINHFPLPKSTVKFLLFGGKGGVGKTTIASATAVLFSELYPEKRILLFSTDPAHSLADCLGVTIGSDGLFVKNNLSVWELDAEEEYEKLKRLYSEEMKDLTMVFGKRDTAINVIFEKEIIESFIDLTPPGLDEIMAIATIIDYIDKEIFDLFILDTAPTGHLIRFLEMPELVIDWLKIFFNLFLKYKNIFRLPKLSAFLIDLSKKNQKAPEFTA</sequence>
<dbReference type="EMBL" id="BAFN01000001">
    <property type="protein sequence ID" value="GAN32165.1"/>
    <property type="molecule type" value="Genomic_DNA"/>
</dbReference>
<feature type="domain" description="ArsA/GET3 Anion-transporting ATPase-like" evidence="4">
    <location>
        <begin position="12"/>
        <end position="250"/>
    </location>
</feature>
<keyword evidence="6" id="KW-1185">Reference proteome</keyword>
<gene>
    <name evidence="5" type="ORF">BROSI_A0677</name>
</gene>
<evidence type="ECO:0000256" key="3">
    <source>
        <dbReference type="ARBA" id="ARBA00066752"/>
    </source>
</evidence>
<dbReference type="Pfam" id="PF02374">
    <property type="entry name" value="ArsA_ATPase"/>
    <property type="match status" value="2"/>
</dbReference>
<organism evidence="5 6">
    <name type="scientific">Candidatus Brocadia sinica JPN1</name>
    <dbReference type="NCBI Taxonomy" id="1197129"/>
    <lineage>
        <taxon>Bacteria</taxon>
        <taxon>Pseudomonadati</taxon>
        <taxon>Planctomycetota</taxon>
        <taxon>Candidatus Brocadiia</taxon>
        <taxon>Candidatus Brocadiales</taxon>
        <taxon>Candidatus Brocadiaceae</taxon>
        <taxon>Candidatus Brocadia</taxon>
    </lineage>
</organism>
<evidence type="ECO:0000256" key="1">
    <source>
        <dbReference type="ARBA" id="ARBA00011040"/>
    </source>
</evidence>
<feature type="domain" description="ArsA/GET3 Anion-transporting ATPase-like" evidence="4">
    <location>
        <begin position="319"/>
        <end position="488"/>
    </location>
</feature>
<dbReference type="PANTHER" id="PTHR10803:SF3">
    <property type="entry name" value="ATPASE GET3"/>
    <property type="match status" value="1"/>
</dbReference>
<dbReference type="SUPFAM" id="SSF52540">
    <property type="entry name" value="P-loop containing nucleoside triphosphate hydrolases"/>
    <property type="match status" value="2"/>
</dbReference>
<dbReference type="Gene3D" id="3.40.50.300">
    <property type="entry name" value="P-loop containing nucleotide triphosphate hydrolases"/>
    <property type="match status" value="2"/>
</dbReference>
<dbReference type="InterPro" id="IPR016300">
    <property type="entry name" value="ATPase_ArsA/GET3"/>
</dbReference>
<dbReference type="InterPro" id="IPR027417">
    <property type="entry name" value="P-loop_NTPase"/>
</dbReference>
<dbReference type="InterPro" id="IPR025723">
    <property type="entry name" value="ArsA/GET3_ATPase-like"/>
</dbReference>
<accession>A0ABQ0JTV9</accession>
<proteinExistence type="inferred from homology"/>
<name>A0ABQ0JTV9_9BACT</name>
<dbReference type="NCBIfam" id="TIGR00345">
    <property type="entry name" value="GET3_arsA_TRC40"/>
    <property type="match status" value="2"/>
</dbReference>
<comment type="catalytic activity">
    <reaction evidence="2">
        <text>arsenite(in) + ATP + H2O = arsenite(out) + ADP + phosphate + H(+)</text>
        <dbReference type="Rhea" id="RHEA:11348"/>
        <dbReference type="ChEBI" id="CHEBI:15377"/>
        <dbReference type="ChEBI" id="CHEBI:15378"/>
        <dbReference type="ChEBI" id="CHEBI:29242"/>
        <dbReference type="ChEBI" id="CHEBI:30616"/>
        <dbReference type="ChEBI" id="CHEBI:43474"/>
        <dbReference type="ChEBI" id="CHEBI:456216"/>
        <dbReference type="EC" id="7.3.2.7"/>
    </reaction>
</comment>
<protein>
    <recommendedName>
        <fullName evidence="3">arsenite-transporting ATPase</fullName>
        <ecNumber evidence="3">7.3.2.7</ecNumber>
    </recommendedName>
</protein>
<dbReference type="Proteomes" id="UP000032309">
    <property type="component" value="Unassembled WGS sequence"/>
</dbReference>
<evidence type="ECO:0000256" key="2">
    <source>
        <dbReference type="ARBA" id="ARBA00052296"/>
    </source>
</evidence>
<comment type="caution">
    <text evidence="5">The sequence shown here is derived from an EMBL/GenBank/DDBJ whole genome shotgun (WGS) entry which is preliminary data.</text>
</comment>
<evidence type="ECO:0000259" key="4">
    <source>
        <dbReference type="Pfam" id="PF02374"/>
    </source>
</evidence>
<dbReference type="PANTHER" id="PTHR10803">
    <property type="entry name" value="ARSENICAL PUMP-DRIVING ATPASE ARSENITE-TRANSLOCATING ATPASE"/>
    <property type="match status" value="1"/>
</dbReference>
<comment type="similarity">
    <text evidence="1">Belongs to the arsA ATPase family.</text>
</comment>
<evidence type="ECO:0000313" key="5">
    <source>
        <dbReference type="EMBL" id="GAN32165.1"/>
    </source>
</evidence>
<dbReference type="CDD" id="cd02035">
    <property type="entry name" value="ArsA"/>
    <property type="match status" value="2"/>
</dbReference>